<keyword evidence="24" id="KW-0325">Glycoprotein</keyword>
<evidence type="ECO:0000256" key="15">
    <source>
        <dbReference type="ARBA" id="ARBA00022583"/>
    </source>
</evidence>
<dbReference type="GO" id="GO:0030658">
    <property type="term" value="C:transport vesicle membrane"/>
    <property type="evidence" value="ECO:0007669"/>
    <property type="project" value="UniProtKB-SubCell"/>
</dbReference>
<feature type="disulfide bond" evidence="28">
    <location>
        <begin position="316"/>
        <end position="328"/>
    </location>
</feature>
<evidence type="ECO:0000256" key="23">
    <source>
        <dbReference type="ARBA" id="ARBA00023170"/>
    </source>
</evidence>
<evidence type="ECO:0000256" key="28">
    <source>
        <dbReference type="PROSITE-ProRule" id="PRU00124"/>
    </source>
</evidence>
<keyword evidence="17" id="KW-0677">Repeat</keyword>
<feature type="disulfide bond" evidence="28">
    <location>
        <begin position="294"/>
        <end position="309"/>
    </location>
</feature>
<dbReference type="InterPro" id="IPR000033">
    <property type="entry name" value="LDLR_classB_rpt"/>
</dbReference>
<keyword evidence="33" id="KW-1185">Reference proteome</keyword>
<dbReference type="FunFam" id="2.60.40.10:FF:000404">
    <property type="entry name" value="Sortilin related receptor 1"/>
    <property type="match status" value="1"/>
</dbReference>
<evidence type="ECO:0000256" key="1">
    <source>
        <dbReference type="ARBA" id="ARBA00004115"/>
    </source>
</evidence>
<dbReference type="CDD" id="cd00112">
    <property type="entry name" value="LDLa"/>
    <property type="match status" value="11"/>
</dbReference>
<dbReference type="GO" id="GO:0031901">
    <property type="term" value="C:early endosome membrane"/>
    <property type="evidence" value="ECO:0007669"/>
    <property type="project" value="UniProtKB-SubCell"/>
</dbReference>
<keyword evidence="22 28" id="KW-1015">Disulfide bond</keyword>
<keyword evidence="21 30" id="KW-0472">Membrane</keyword>
<keyword evidence="12" id="KW-1003">Cell membrane</keyword>
<evidence type="ECO:0000256" key="9">
    <source>
        <dbReference type="ARBA" id="ARBA00007041"/>
    </source>
</evidence>
<keyword evidence="20" id="KW-0333">Golgi apparatus</keyword>
<dbReference type="Pfam" id="PF00041">
    <property type="entry name" value="fn3"/>
    <property type="match status" value="3"/>
</dbReference>
<dbReference type="FunFam" id="4.10.400.10:FF:000030">
    <property type="entry name" value="Sortilin related receptor 1"/>
    <property type="match status" value="1"/>
</dbReference>
<dbReference type="FunFam" id="2.60.40.10:FF:000461">
    <property type="entry name" value="Sortilin related receptor 1"/>
    <property type="match status" value="1"/>
</dbReference>
<dbReference type="InterPro" id="IPR011042">
    <property type="entry name" value="6-blade_b-propeller_TolB-like"/>
</dbReference>
<feature type="disulfide bond" evidence="28">
    <location>
        <begin position="214"/>
        <end position="229"/>
    </location>
</feature>
<comment type="similarity">
    <text evidence="9">Belongs to the VPS10-related sortilin family. SORL1 subfamily.</text>
</comment>
<feature type="domain" description="Fibronectin type-III" evidence="31">
    <location>
        <begin position="871"/>
        <end position="966"/>
    </location>
</feature>
<dbReference type="InterPro" id="IPR023415">
    <property type="entry name" value="LDLR_class-A_CS"/>
</dbReference>
<evidence type="ECO:0000256" key="3">
    <source>
        <dbReference type="ARBA" id="ARBA00004212"/>
    </source>
</evidence>
<keyword evidence="25" id="KW-0968">Cytoplasmic vesicle</keyword>
<feature type="transmembrane region" description="Helical" evidence="30">
    <location>
        <begin position="1258"/>
        <end position="1281"/>
    </location>
</feature>
<dbReference type="SUPFAM" id="SSF49265">
    <property type="entry name" value="Fibronectin type III"/>
    <property type="match status" value="3"/>
</dbReference>
<evidence type="ECO:0000256" key="24">
    <source>
        <dbReference type="ARBA" id="ARBA00023180"/>
    </source>
</evidence>
<dbReference type="FunFam" id="2.60.40.10:FF:001616">
    <property type="entry name" value="Sortilin related receptor 1"/>
    <property type="match status" value="1"/>
</dbReference>
<dbReference type="PRINTS" id="PR00261">
    <property type="entry name" value="LDLRECEPTOR"/>
</dbReference>
<feature type="disulfide bond" evidence="28">
    <location>
        <begin position="282"/>
        <end position="300"/>
    </location>
</feature>
<feature type="disulfide bond" evidence="28">
    <location>
        <begin position="541"/>
        <end position="553"/>
    </location>
</feature>
<evidence type="ECO:0000256" key="19">
    <source>
        <dbReference type="ARBA" id="ARBA00022989"/>
    </source>
</evidence>
<dbReference type="PANTHER" id="PTHR22722:SF5">
    <property type="entry name" value="LOW-DENSITY LIPOPROTEIN RECEPTOR-RELATED PROTEIN 1B"/>
    <property type="match status" value="1"/>
</dbReference>
<dbReference type="SMART" id="SM00192">
    <property type="entry name" value="LDLa"/>
    <property type="match status" value="11"/>
</dbReference>
<dbReference type="Gene3D" id="2.120.10.30">
    <property type="entry name" value="TolB, C-terminal domain"/>
    <property type="match status" value="1"/>
</dbReference>
<feature type="disulfide bond" evidence="28">
    <location>
        <begin position="323"/>
        <end position="341"/>
    </location>
</feature>
<feature type="disulfide bond" evidence="28">
    <location>
        <begin position="461"/>
        <end position="476"/>
    </location>
</feature>
<dbReference type="Gene3D" id="2.60.40.10">
    <property type="entry name" value="Immunoglobulins"/>
    <property type="match status" value="3"/>
</dbReference>
<dbReference type="FunFam" id="4.10.400.10:FF:000036">
    <property type="entry name" value="Sortilin related receptor 1"/>
    <property type="match status" value="1"/>
</dbReference>
<dbReference type="Proteomes" id="UP000550707">
    <property type="component" value="Unassembled WGS sequence"/>
</dbReference>
<evidence type="ECO:0000256" key="18">
    <source>
        <dbReference type="ARBA" id="ARBA00022837"/>
    </source>
</evidence>
<organism evidence="32 33">
    <name type="scientific">Molossus molossus</name>
    <name type="common">Pallas' mastiff bat</name>
    <name type="synonym">Vespertilio molossus</name>
    <dbReference type="NCBI Taxonomy" id="27622"/>
    <lineage>
        <taxon>Eukaryota</taxon>
        <taxon>Metazoa</taxon>
        <taxon>Chordata</taxon>
        <taxon>Craniata</taxon>
        <taxon>Vertebrata</taxon>
        <taxon>Euteleostomi</taxon>
        <taxon>Mammalia</taxon>
        <taxon>Eutheria</taxon>
        <taxon>Laurasiatheria</taxon>
        <taxon>Chiroptera</taxon>
        <taxon>Yangochiroptera</taxon>
        <taxon>Molossidae</taxon>
        <taxon>Molossus</taxon>
    </lineage>
</organism>
<dbReference type="InterPro" id="IPR013783">
    <property type="entry name" value="Ig-like_fold"/>
</dbReference>
<dbReference type="InterPro" id="IPR051221">
    <property type="entry name" value="LDLR-related"/>
</dbReference>
<keyword evidence="23 32" id="KW-0675">Receptor</keyword>
<dbReference type="SMART" id="SM00135">
    <property type="entry name" value="LY"/>
    <property type="match status" value="2"/>
</dbReference>
<dbReference type="GO" id="GO:0055038">
    <property type="term" value="C:recycling endosome membrane"/>
    <property type="evidence" value="ECO:0007669"/>
    <property type="project" value="UniProtKB-SubCell"/>
</dbReference>
<evidence type="ECO:0000256" key="22">
    <source>
        <dbReference type="ARBA" id="ARBA00023157"/>
    </source>
</evidence>
<feature type="repeat" description="LDL-receptor class B" evidence="29">
    <location>
        <begin position="48"/>
        <end position="89"/>
    </location>
</feature>
<evidence type="ECO:0000256" key="21">
    <source>
        <dbReference type="ARBA" id="ARBA00023136"/>
    </source>
</evidence>
<dbReference type="PROSITE" id="PS51120">
    <property type="entry name" value="LDLRB"/>
    <property type="match status" value="1"/>
</dbReference>
<evidence type="ECO:0000256" key="13">
    <source>
        <dbReference type="ARBA" id="ARBA00022525"/>
    </source>
</evidence>
<evidence type="ECO:0000313" key="32">
    <source>
        <dbReference type="EMBL" id="KAF6404154.1"/>
    </source>
</evidence>
<comment type="subcellular location">
    <subcellularLocation>
        <location evidence="4">Cell membrane</location>
        <topology evidence="4">Single-pass type I membrane protein</topology>
    </subcellularLocation>
    <subcellularLocation>
        <location evidence="3">Cytoplasmic vesicle</location>
        <location evidence="3">Secretory vesicle membrane</location>
        <topology evidence="3">Single-pass type I membrane protein</topology>
    </subcellularLocation>
    <subcellularLocation>
        <location evidence="2">Early endosome membrane</location>
        <topology evidence="2">Single-pass type I membrane protein</topology>
    </subcellularLocation>
    <subcellularLocation>
        <location evidence="1">Endoplasmic reticulum membrane</location>
        <topology evidence="1">Single-pass type I membrane protein</topology>
    </subcellularLocation>
    <subcellularLocation>
        <location evidence="7">Endosome</location>
        <location evidence="7">Multivesicular body membrane</location>
        <topology evidence="7">Single-pass type I membrane protein</topology>
    </subcellularLocation>
    <subcellularLocation>
        <location evidence="5">Golgi apparatus</location>
        <location evidence="5">trans-Golgi network membrane</location>
        <topology evidence="5">Single-pass type I membrane protein</topology>
    </subcellularLocation>
    <subcellularLocation>
        <location evidence="6">Recycling endosome membrane</location>
        <topology evidence="6">Single-pass type I membrane protein</topology>
    </subcellularLocation>
    <subcellularLocation>
        <location evidence="8">Secreted</location>
    </subcellularLocation>
</comment>
<dbReference type="InterPro" id="IPR003961">
    <property type="entry name" value="FN3_dom"/>
</dbReference>
<proteinExistence type="inferred from homology"/>
<dbReference type="FunFam" id="4.10.400.10:FF:000052">
    <property type="entry name" value="Sortilin related receptor 1"/>
    <property type="match status" value="1"/>
</dbReference>
<evidence type="ECO:0000256" key="14">
    <source>
        <dbReference type="ARBA" id="ARBA00022536"/>
    </source>
</evidence>
<dbReference type="SMART" id="SM00060">
    <property type="entry name" value="FN3"/>
    <property type="match status" value="6"/>
</dbReference>
<evidence type="ECO:0000256" key="4">
    <source>
        <dbReference type="ARBA" id="ARBA00004251"/>
    </source>
</evidence>
<dbReference type="InterPro" id="IPR057841">
    <property type="entry name" value="FN3_SORL1"/>
</dbReference>
<dbReference type="FunFam" id="4.10.400.10:FF:000048">
    <property type="entry name" value="Sortilin related receptor 1"/>
    <property type="match status" value="1"/>
</dbReference>
<reference evidence="32 33" key="1">
    <citation type="journal article" date="2020" name="Nature">
        <title>Six reference-quality genomes reveal evolution of bat adaptations.</title>
        <authorList>
            <person name="Jebb D."/>
            <person name="Huang Z."/>
            <person name="Pippel M."/>
            <person name="Hughes G.M."/>
            <person name="Lavrichenko K."/>
            <person name="Devanna P."/>
            <person name="Winkler S."/>
            <person name="Jermiin L.S."/>
            <person name="Skirmuntt E.C."/>
            <person name="Katzourakis A."/>
            <person name="Burkitt-Gray L."/>
            <person name="Ray D.A."/>
            <person name="Sullivan K.A.M."/>
            <person name="Roscito J.G."/>
            <person name="Kirilenko B.M."/>
            <person name="Davalos L.M."/>
            <person name="Corthals A.P."/>
            <person name="Power M.L."/>
            <person name="Jones G."/>
            <person name="Ransome R.D."/>
            <person name="Dechmann D.K.N."/>
            <person name="Locatelli A.G."/>
            <person name="Puechmaille S.J."/>
            <person name="Fedrigo O."/>
            <person name="Jarvis E.D."/>
            <person name="Hiller M."/>
            <person name="Vernes S.C."/>
            <person name="Myers E.W."/>
            <person name="Teeling E.C."/>
        </authorList>
    </citation>
    <scope>NUCLEOTIDE SEQUENCE [LARGE SCALE GENOMIC DNA]</scope>
    <source>
        <strain evidence="32">MMolMol1</strain>
        <tissue evidence="32">Muscle</tissue>
    </source>
</reference>
<dbReference type="Pfam" id="PF00057">
    <property type="entry name" value="Ldl_recept_a"/>
    <property type="match status" value="11"/>
</dbReference>
<feature type="disulfide bond" evidence="28">
    <location>
        <begin position="498"/>
        <end position="516"/>
    </location>
</feature>
<evidence type="ECO:0000256" key="5">
    <source>
        <dbReference type="ARBA" id="ARBA00004393"/>
    </source>
</evidence>
<protein>
    <recommendedName>
        <fullName evidence="10">Sortilin-related receptor</fullName>
    </recommendedName>
    <alternativeName>
        <fullName evidence="26">Low-density lipoprotein receptor relative with 11 ligand-binding repeats</fullName>
    </alternativeName>
    <alternativeName>
        <fullName evidence="27">Sorting protein-related receptor containing LDLR class A repeats</fullName>
    </alternativeName>
</protein>
<dbReference type="FunFam" id="4.10.400.10:FF:000060">
    <property type="entry name" value="Sortilin related receptor 1"/>
    <property type="match status" value="1"/>
</dbReference>
<dbReference type="FunFam" id="4.10.400.10:FF:000037">
    <property type="entry name" value="Sortilin related receptor 1"/>
    <property type="match status" value="1"/>
</dbReference>
<dbReference type="PROSITE" id="PS50068">
    <property type="entry name" value="LDLRA_2"/>
    <property type="match status" value="11"/>
</dbReference>
<keyword evidence="19 30" id="KW-1133">Transmembrane helix</keyword>
<dbReference type="GO" id="GO:0005576">
    <property type="term" value="C:extracellular region"/>
    <property type="evidence" value="ECO:0007669"/>
    <property type="project" value="UniProtKB-SubCell"/>
</dbReference>
<evidence type="ECO:0000256" key="8">
    <source>
        <dbReference type="ARBA" id="ARBA00004613"/>
    </source>
</evidence>
<comment type="caution">
    <text evidence="28">Lacks conserved residue(s) required for the propagation of feature annotation.</text>
</comment>
<feature type="disulfide bond" evidence="28">
    <location>
        <begin position="255"/>
        <end position="270"/>
    </location>
</feature>
<dbReference type="Gene3D" id="4.10.400.10">
    <property type="entry name" value="Low-density Lipoprotein Receptor"/>
    <property type="match status" value="11"/>
</dbReference>
<evidence type="ECO:0000313" key="33">
    <source>
        <dbReference type="Proteomes" id="UP000550707"/>
    </source>
</evidence>
<feature type="disulfide bond" evidence="28">
    <location>
        <begin position="613"/>
        <end position="628"/>
    </location>
</feature>
<keyword evidence="14" id="KW-0245">EGF-like domain</keyword>
<dbReference type="GO" id="GO:0006897">
    <property type="term" value="P:endocytosis"/>
    <property type="evidence" value="ECO:0007669"/>
    <property type="project" value="UniProtKB-KW"/>
</dbReference>
<dbReference type="SUPFAM" id="SSF57424">
    <property type="entry name" value="LDL receptor-like module"/>
    <property type="match status" value="11"/>
</dbReference>
<evidence type="ECO:0000256" key="29">
    <source>
        <dbReference type="PROSITE-ProRule" id="PRU00461"/>
    </source>
</evidence>
<dbReference type="PROSITE" id="PS01209">
    <property type="entry name" value="LDLRA_1"/>
    <property type="match status" value="5"/>
</dbReference>
<name>A0A7J8BZY1_MOLMO</name>
<evidence type="ECO:0000256" key="25">
    <source>
        <dbReference type="ARBA" id="ARBA00023329"/>
    </source>
</evidence>
<keyword evidence="15" id="KW-0254">Endocytosis</keyword>
<feature type="disulfide bond" evidence="28">
    <location>
        <begin position="510"/>
        <end position="525"/>
    </location>
</feature>
<dbReference type="InterPro" id="IPR036116">
    <property type="entry name" value="FN3_sf"/>
</dbReference>
<dbReference type="SUPFAM" id="SSF63825">
    <property type="entry name" value="YWTD domain"/>
    <property type="match status" value="1"/>
</dbReference>
<dbReference type="FunFam" id="2.60.40.10:FF:000416">
    <property type="entry name" value="Sortilin related receptor 1"/>
    <property type="match status" value="1"/>
</dbReference>
<dbReference type="SMART" id="SM00181">
    <property type="entry name" value="EGF"/>
    <property type="match status" value="4"/>
</dbReference>
<dbReference type="GO" id="GO:0005041">
    <property type="term" value="F:low-density lipoprotein particle receptor activity"/>
    <property type="evidence" value="ECO:0007669"/>
    <property type="project" value="TreeGrafter"/>
</dbReference>
<evidence type="ECO:0000256" key="26">
    <source>
        <dbReference type="ARBA" id="ARBA00029896"/>
    </source>
</evidence>
<sequence length="1336" mass="147697">MPQEGVMLWTDWGDLKPGIYRSSMDGSAVRCLVSEDVKWPNGISVDDQWVYWTDAYLDCIERISLSGQQRSVLLDNLPHPYAIAVFKNEIYWDDWSQLSIFRASKHSGSQVELLASQLTGLMDMKIFYKGKTAGSNACVPRPCSLLCLPTANHSKSCRCPEGVSSTVLPSGDLRCECPVGYQLRNNTCVKEGSACLHSQFRCSNGNCISGIWRCDLDNDCGDMSDERSCPTTVCDPDTQFRCQESGTCIPLSYKCDLEDDCGDNSDEHHCEVHQCRDDEYSCRSGVCVRASWVCDGDNDCRDWSDEANCTAVYHTCEASNFQCLNGHCIPQRWACDGDMDCQDGSDEDPSVCEKKCNGFRCPNGTCIPPSRHCDGLQDCSDGSDEQRCEPLCTRFMDFVCKNRQQCLFHSMVCDGVVQCRDGSDEDAAFAGCSQDPEFRKVCDEFSFRCQSGVCISLIWRCDGMDDCGDNSDEASCDEKGSESPAEAPRCSRYFQFQCENGHCIPNRWKCDRENDCGDWSDEKDCGDSHVLPSPTPGPSTCPPNYYRCSSGACVMDIWVCDGYQDCADGSDEEACPSPANATTTSTPAQHGRCGRFEFECHQPKTCVPNWKRCDGHRDCADGEDEAACPTRGTLTCASQEFPCEDGEACILLSERCDGFLDCSDESDERACRDELTVYKVQNLQWTADFSGDVTVTWMRPKKMPSASCVYNVYYRVVGDSIWKSLETHSNKTHVILKVLKPDTTYQVKVQVQCLSKVHSTSDFVTLRTPEGLPDAPRNLQLALHREVEGVLTARWTAPVHAQGLIREYIVEYSRSGSRVWASQTAASNSTEIQGLLAHTQYTVRVAAVTGRGVGNWSDSKAITTTKGTAIPPPSIHIDSCGENSVSFTLSTGGDIKVNGYVVNLFWAFDTHKQEKRTLNFRGSILSHKVANLTAQTPYEISAWAKTDLGDSALAFEHVVTKGVRPPAPSLKAKALNQTAVECTWTGPRNVVYGIFYATSFLDLYRNPKSLTTSLHNGTVTVSRDEQYLFLVRVVVPYLGPSSDCVVVKTIPDSRLPPRHLHAVHIGKTSAVIKWEAPYDAPDQDLLYAIAVKDLIRKSDRSYKVKSRNSTVEYTLNKLEPGGKYHVIVQLGNMSKESSVKITAVSLSAPDALKIITENDHILLFWKSLALKEKYFQESRGYEIHMYDNTVNATAYLGNTTDNFFKVSSLKLGHNYTFAVQASCLFGSQICGEPAVLLYDDLESGEDASALQAARPTDVAAVVVPVLFLILLGLGAGFAVLYTKHRRLQNSFTAFANSHYSSRLGAAIFSSGDDLGEDDEDTPMITGFSDDVPMVIA</sequence>
<feature type="disulfide bond" evidence="28">
    <location>
        <begin position="195"/>
        <end position="207"/>
    </location>
</feature>
<feature type="disulfide bond" evidence="28">
    <location>
        <begin position="373"/>
        <end position="388"/>
    </location>
</feature>
<feature type="disulfide bond" evidence="28">
    <location>
        <begin position="202"/>
        <end position="220"/>
    </location>
</feature>
<dbReference type="InterPro" id="IPR036055">
    <property type="entry name" value="LDL_receptor-like_sf"/>
</dbReference>
<dbReference type="CDD" id="cd00063">
    <property type="entry name" value="FN3"/>
    <property type="match status" value="5"/>
</dbReference>
<feature type="disulfide bond" evidence="28">
    <location>
        <begin position="656"/>
        <end position="671"/>
    </location>
</feature>
<dbReference type="PANTHER" id="PTHR22722">
    <property type="entry name" value="LOW-DENSITY LIPOPROTEIN RECEPTOR-RELATED PROTEIN 2-RELATED"/>
    <property type="match status" value="1"/>
</dbReference>
<dbReference type="PROSITE" id="PS50853">
    <property type="entry name" value="FN3"/>
    <property type="match status" value="4"/>
</dbReference>
<feature type="disulfide bond" evidence="28">
    <location>
        <begin position="548"/>
        <end position="566"/>
    </location>
</feature>
<dbReference type="Pfam" id="PF00058">
    <property type="entry name" value="Ldl_recept_b"/>
    <property type="match status" value="2"/>
</dbReference>
<evidence type="ECO:0000256" key="11">
    <source>
        <dbReference type="ARBA" id="ARBA00022448"/>
    </source>
</evidence>
<dbReference type="EMBL" id="JACASF010000022">
    <property type="protein sequence ID" value="KAF6404154.1"/>
    <property type="molecule type" value="Genomic_DNA"/>
</dbReference>
<feature type="disulfide bond" evidence="28">
    <location>
        <begin position="560"/>
        <end position="575"/>
    </location>
</feature>
<evidence type="ECO:0000256" key="6">
    <source>
        <dbReference type="ARBA" id="ARBA00004480"/>
    </source>
</evidence>
<dbReference type="GO" id="GO:0005886">
    <property type="term" value="C:plasma membrane"/>
    <property type="evidence" value="ECO:0007669"/>
    <property type="project" value="UniProtKB-SubCell"/>
</dbReference>
<feature type="disulfide bond" evidence="28">
    <location>
        <begin position="361"/>
        <end position="379"/>
    </location>
</feature>
<evidence type="ECO:0000259" key="31">
    <source>
        <dbReference type="PROSITE" id="PS50853"/>
    </source>
</evidence>
<feature type="disulfide bond" evidence="28">
    <location>
        <begin position="449"/>
        <end position="467"/>
    </location>
</feature>
<dbReference type="Pfam" id="PF25814">
    <property type="entry name" value="fn3_SORL1"/>
    <property type="match status" value="1"/>
</dbReference>
<feature type="domain" description="Fibronectin type-III" evidence="31">
    <location>
        <begin position="679"/>
        <end position="771"/>
    </location>
</feature>
<dbReference type="FunFam" id="4.10.400.10:FF:000033">
    <property type="entry name" value="Sortilin-related receptor isoform A"/>
    <property type="match status" value="1"/>
</dbReference>
<feature type="domain" description="Fibronectin type-III" evidence="31">
    <location>
        <begin position="775"/>
        <end position="867"/>
    </location>
</feature>
<dbReference type="FunFam" id="4.10.400.10:FF:000006">
    <property type="entry name" value="Putative low-density lipoprotein receptor"/>
    <property type="match status" value="1"/>
</dbReference>
<dbReference type="InterPro" id="IPR000742">
    <property type="entry name" value="EGF"/>
</dbReference>
<evidence type="ECO:0000256" key="20">
    <source>
        <dbReference type="ARBA" id="ARBA00023034"/>
    </source>
</evidence>
<evidence type="ECO:0000256" key="7">
    <source>
        <dbReference type="ARBA" id="ARBA00004545"/>
    </source>
</evidence>
<feature type="disulfide bond" evidence="28">
    <location>
        <begin position="442"/>
        <end position="454"/>
    </location>
</feature>
<comment type="caution">
    <text evidence="32">The sequence shown here is derived from an EMBL/GenBank/DDBJ whole genome shotgun (WGS) entry which is preliminary data.</text>
</comment>
<evidence type="ECO:0000256" key="10">
    <source>
        <dbReference type="ARBA" id="ARBA00013467"/>
    </source>
</evidence>
<dbReference type="GO" id="GO:0043235">
    <property type="term" value="C:receptor complex"/>
    <property type="evidence" value="ECO:0007669"/>
    <property type="project" value="TreeGrafter"/>
</dbReference>
<dbReference type="GO" id="GO:0032585">
    <property type="term" value="C:multivesicular body membrane"/>
    <property type="evidence" value="ECO:0007669"/>
    <property type="project" value="UniProtKB-SubCell"/>
</dbReference>
<keyword evidence="16 30" id="KW-0812">Transmembrane</keyword>
<dbReference type="GO" id="GO:0005789">
    <property type="term" value="C:endoplasmic reticulum membrane"/>
    <property type="evidence" value="ECO:0007669"/>
    <property type="project" value="UniProtKB-SubCell"/>
</dbReference>
<keyword evidence="18" id="KW-0106">Calcium</keyword>
<dbReference type="FunFam" id="4.10.400.10:FF:000027">
    <property type="entry name" value="Sortilin related receptor 1"/>
    <property type="match status" value="1"/>
</dbReference>
<accession>A0A7J8BZY1</accession>
<dbReference type="GO" id="GO:0005794">
    <property type="term" value="C:Golgi apparatus"/>
    <property type="evidence" value="ECO:0007669"/>
    <property type="project" value="UniProtKB-SubCell"/>
</dbReference>
<gene>
    <name evidence="32" type="ORF">HJG59_017164</name>
</gene>
<keyword evidence="13" id="KW-0964">Secreted</keyword>
<evidence type="ECO:0000256" key="12">
    <source>
        <dbReference type="ARBA" id="ARBA00022475"/>
    </source>
</evidence>
<dbReference type="FunFam" id="4.10.400.10:FF:000041">
    <property type="entry name" value="Sortilin related receptor 1"/>
    <property type="match status" value="1"/>
</dbReference>
<evidence type="ECO:0000256" key="16">
    <source>
        <dbReference type="ARBA" id="ARBA00022692"/>
    </source>
</evidence>
<keyword evidence="11" id="KW-0813">Transport</keyword>
<feature type="disulfide bond" evidence="28">
    <location>
        <begin position="275"/>
        <end position="287"/>
    </location>
</feature>
<evidence type="ECO:0000256" key="17">
    <source>
        <dbReference type="ARBA" id="ARBA00022737"/>
    </source>
</evidence>
<evidence type="ECO:0000256" key="30">
    <source>
        <dbReference type="SAM" id="Phobius"/>
    </source>
</evidence>
<dbReference type="InterPro" id="IPR002172">
    <property type="entry name" value="LDrepeatLR_classA_rpt"/>
</dbReference>
<feature type="domain" description="Fibronectin type-III" evidence="31">
    <location>
        <begin position="1056"/>
        <end position="1151"/>
    </location>
</feature>
<evidence type="ECO:0000256" key="2">
    <source>
        <dbReference type="ARBA" id="ARBA00004158"/>
    </source>
</evidence>
<evidence type="ECO:0000256" key="27">
    <source>
        <dbReference type="ARBA" id="ARBA00032450"/>
    </source>
</evidence>